<dbReference type="OMA" id="TNHCYQQ"/>
<accession>A0A3P8YW67</accession>
<organism evidence="4 5">
    <name type="scientific">Esox lucius</name>
    <name type="common">Northern pike</name>
    <dbReference type="NCBI Taxonomy" id="8010"/>
    <lineage>
        <taxon>Eukaryota</taxon>
        <taxon>Metazoa</taxon>
        <taxon>Chordata</taxon>
        <taxon>Craniata</taxon>
        <taxon>Vertebrata</taxon>
        <taxon>Euteleostomi</taxon>
        <taxon>Actinopterygii</taxon>
        <taxon>Neopterygii</taxon>
        <taxon>Teleostei</taxon>
        <taxon>Protacanthopterygii</taxon>
        <taxon>Esociformes</taxon>
        <taxon>Esocidae</taxon>
        <taxon>Esox</taxon>
    </lineage>
</organism>
<sequence>MPHRAQLTTPTWQLCRKGFLPLSGVQSLLSLSFYFSSVHPPYQSGDEVIAVLKAQNMDVALLEAKFGSVNPGDVLRSSEAPNAPRQYVYEEPMGRGKKQTNTKIENTAKVIITLRTLNALRQLMSPLTDELKLLLHQEKACWERKEEDHESEVFALKFKCFALLVIDKQHCMTNQHSQQSKRIQALKDIAPHAQQELNSTQSRAKGEELKVLHLEEAMTAKLANEDAQNQQLRQRLAILSQQLDKLDGTRGALQRAEEELQELRDRLSHRGDRCATSPGLLSEVEQLRKRVVEMEGKDEELVRMGDQCRDLDRKLGRESSQSRSLKAEVDKLNGRISDLDRLEEALGKSKRECDALQGSLDKERASIKQLSAELETLRQRVRELEANEGQMERSELALRQDFAKLRTLTVVLVEERKNMAERLRRTEEKLQEKTDNLQLGERHSMSTATDKLTEESHSALRSKAELEERIQSVAKERDELRSRLRMEEDKTRDLQSRVTTMKKGIEVIEVKRGEFSQEMKSPLLVKTNHCYQQDDNKVKELTQEVARLRRRLMQKGVVESELMKAEEDFESLKKRWSKEHERARALADELEESKRELSKYQQGEKENNQEHQLLRRLQEEQVKAVLLRREVEALKEKVQKLMVTEESLCRVQMDSSTLKKRLTQQEVKNRELAREMQGLTHEVERYRQFSKSLRPGITGRRFSDLLLSTKEVQTEPTYTLPNNMGLAPLELGSRLHEQIDGEDPKQNKNCVPNQCYSTTLNNTESLDHQNNVRCIRIPSPTEKDNQPPIKGNLLKEKGEVMLARAAGQPLHIKVTPEHGLNTATLEISSSSADNATSYTSTAVIPTSGASPKQRITIIPNAAISPVARSKHSPCSEPVSPPGMTPTMVLPPDSSGSVSPDLTGSPIQMVTVSTGSLESTEVIRQAVFRVGPEKQNSCQITRSNCTGPSIITTEDNKIHIHLGSPCIQSISGITQNQSIGTCHTPKGGARTPVITNGCHVKGSSKITSSITITPAKTAITRQSHITVSGPCD</sequence>
<dbReference type="Bgee" id="ENSELUG00000019450">
    <property type="expression patterns" value="Expressed in muscle tissue and 12 other cell types or tissues"/>
</dbReference>
<dbReference type="Proteomes" id="UP000265140">
    <property type="component" value="Chromosome 16"/>
</dbReference>
<dbReference type="PANTHER" id="PTHR23166">
    <property type="entry name" value="FILAMIN/GPBP-INTERACTING PROTEIN"/>
    <property type="match status" value="1"/>
</dbReference>
<evidence type="ECO:0000256" key="1">
    <source>
        <dbReference type="ARBA" id="ARBA00023054"/>
    </source>
</evidence>
<reference evidence="4" key="4">
    <citation type="submission" date="2025-09" db="UniProtKB">
        <authorList>
            <consortium name="Ensembl"/>
        </authorList>
    </citation>
    <scope>IDENTIFICATION</scope>
</reference>
<evidence type="ECO:0008006" key="6">
    <source>
        <dbReference type="Google" id="ProtNLM"/>
    </source>
</evidence>
<name>A0A3P8YW67_ESOLU</name>
<dbReference type="InterPro" id="IPR050719">
    <property type="entry name" value="Cortactin-Actin_Reg"/>
</dbReference>
<feature type="coiled-coil region" evidence="2">
    <location>
        <begin position="531"/>
        <end position="682"/>
    </location>
</feature>
<evidence type="ECO:0000256" key="2">
    <source>
        <dbReference type="SAM" id="Coils"/>
    </source>
</evidence>
<feature type="region of interest" description="Disordered" evidence="3">
    <location>
        <begin position="428"/>
        <end position="465"/>
    </location>
</feature>
<dbReference type="Gene3D" id="1.10.287.1490">
    <property type="match status" value="1"/>
</dbReference>
<reference evidence="4" key="3">
    <citation type="submission" date="2025-08" db="UniProtKB">
        <authorList>
            <consortium name="Ensembl"/>
        </authorList>
    </citation>
    <scope>IDENTIFICATION</scope>
</reference>
<dbReference type="InParanoid" id="A0A3P8YW67"/>
<feature type="coiled-coil region" evidence="2">
    <location>
        <begin position="215"/>
        <end position="273"/>
    </location>
</feature>
<feature type="compositionally biased region" description="Basic and acidic residues" evidence="3">
    <location>
        <begin position="428"/>
        <end position="444"/>
    </location>
</feature>
<keyword evidence="1 2" id="KW-0175">Coiled coil</keyword>
<dbReference type="GeneTree" id="ENSGT00950000182852"/>
<dbReference type="PANTHER" id="PTHR23166:SF4">
    <property type="entry name" value="FILAMIN A-INTERACTING PROTEIN 1-LIKE"/>
    <property type="match status" value="1"/>
</dbReference>
<dbReference type="AlphaFoldDB" id="A0A3P8YW67"/>
<evidence type="ECO:0000256" key="3">
    <source>
        <dbReference type="SAM" id="MobiDB-lite"/>
    </source>
</evidence>
<protein>
    <recommendedName>
        <fullName evidence="6">Cortactin-binding protein-2 N-terminal domain-containing protein</fullName>
    </recommendedName>
</protein>
<reference evidence="5" key="1">
    <citation type="journal article" date="2014" name="PLoS ONE">
        <title>The genome and linkage map of the northern pike (Esox lucius): conserved synteny revealed between the salmonid sister group and the Neoteleostei.</title>
        <authorList>
            <person name="Rondeau E.B."/>
            <person name="Minkley D.R."/>
            <person name="Leong J.S."/>
            <person name="Messmer A.M."/>
            <person name="Jantzen J.R."/>
            <person name="von Schalburg K.R."/>
            <person name="Lemon C."/>
            <person name="Bird N.H."/>
            <person name="Koop B.F."/>
        </authorList>
    </citation>
    <scope>NUCLEOTIDE SEQUENCE</scope>
</reference>
<keyword evidence="5" id="KW-1185">Reference proteome</keyword>
<feature type="compositionally biased region" description="Basic and acidic residues" evidence="3">
    <location>
        <begin position="451"/>
        <end position="465"/>
    </location>
</feature>
<proteinExistence type="predicted"/>
<evidence type="ECO:0000313" key="4">
    <source>
        <dbReference type="Ensembl" id="ENSELUP00000020172.3"/>
    </source>
</evidence>
<dbReference type="Ensembl" id="ENSELUT00000041332.3">
    <property type="protein sequence ID" value="ENSELUP00000020172.3"/>
    <property type="gene ID" value="ENSELUG00000019450.3"/>
</dbReference>
<reference evidence="4" key="2">
    <citation type="submission" date="2020-02" db="EMBL/GenBank/DDBJ databases">
        <title>Esox lucius (northern pike) genome, fEsoLuc1, primary haplotype.</title>
        <authorList>
            <person name="Myers G."/>
            <person name="Karagic N."/>
            <person name="Meyer A."/>
            <person name="Pippel M."/>
            <person name="Reichard M."/>
            <person name="Winkler S."/>
            <person name="Tracey A."/>
            <person name="Sims Y."/>
            <person name="Howe K."/>
            <person name="Rhie A."/>
            <person name="Formenti G."/>
            <person name="Durbin R."/>
            <person name="Fedrigo O."/>
            <person name="Jarvis E.D."/>
        </authorList>
    </citation>
    <scope>NUCLEOTIDE SEQUENCE [LARGE SCALE GENOMIC DNA]</scope>
</reference>
<evidence type="ECO:0000313" key="5">
    <source>
        <dbReference type="Proteomes" id="UP000265140"/>
    </source>
</evidence>